<dbReference type="RefSeq" id="WP_092039901.1">
    <property type="nucleotide sequence ID" value="NZ_FOOK01000027.1"/>
</dbReference>
<dbReference type="InterPro" id="IPR025110">
    <property type="entry name" value="AMP-bd_C"/>
</dbReference>
<dbReference type="Proteomes" id="UP000198661">
    <property type="component" value="Unassembled WGS sequence"/>
</dbReference>
<dbReference type="EMBL" id="FOOK01000027">
    <property type="protein sequence ID" value="SFG33593.1"/>
    <property type="molecule type" value="Genomic_DNA"/>
</dbReference>
<evidence type="ECO:0000256" key="2">
    <source>
        <dbReference type="ARBA" id="ARBA00022598"/>
    </source>
</evidence>
<organism evidence="7 8">
    <name type="scientific">Planifilum fulgidum</name>
    <dbReference type="NCBI Taxonomy" id="201973"/>
    <lineage>
        <taxon>Bacteria</taxon>
        <taxon>Bacillati</taxon>
        <taxon>Bacillota</taxon>
        <taxon>Bacilli</taxon>
        <taxon>Bacillales</taxon>
        <taxon>Thermoactinomycetaceae</taxon>
        <taxon>Planifilum</taxon>
    </lineage>
</organism>
<dbReference type="STRING" id="201973.SAMN04488025_1274"/>
<evidence type="ECO:0000256" key="4">
    <source>
        <dbReference type="ARBA" id="ARBA00023098"/>
    </source>
</evidence>
<keyword evidence="8" id="KW-1185">Reference proteome</keyword>
<evidence type="ECO:0000256" key="1">
    <source>
        <dbReference type="ARBA" id="ARBA00006432"/>
    </source>
</evidence>
<comment type="similarity">
    <text evidence="1">Belongs to the ATP-dependent AMP-binding enzyme family.</text>
</comment>
<feature type="domain" description="AMP-binding enzyme C-terminal" evidence="6">
    <location>
        <begin position="434"/>
        <end position="511"/>
    </location>
</feature>
<gene>
    <name evidence="7" type="ORF">SAMN04488025_1274</name>
</gene>
<feature type="domain" description="AMP-dependent synthetase/ligase" evidence="5">
    <location>
        <begin position="12"/>
        <end position="383"/>
    </location>
</feature>
<keyword evidence="4" id="KW-0443">Lipid metabolism</keyword>
<accession>A0A1I2R0P8</accession>
<dbReference type="OrthoDB" id="9765680at2"/>
<dbReference type="Gene3D" id="3.30.300.30">
    <property type="match status" value="1"/>
</dbReference>
<evidence type="ECO:0000313" key="7">
    <source>
        <dbReference type="EMBL" id="SFG33593.1"/>
    </source>
</evidence>
<evidence type="ECO:0000313" key="8">
    <source>
        <dbReference type="Proteomes" id="UP000198661"/>
    </source>
</evidence>
<dbReference type="Pfam" id="PF00501">
    <property type="entry name" value="AMP-binding"/>
    <property type="match status" value="1"/>
</dbReference>
<dbReference type="SUPFAM" id="SSF56801">
    <property type="entry name" value="Acetyl-CoA synthetase-like"/>
    <property type="match status" value="1"/>
</dbReference>
<dbReference type="InterPro" id="IPR045851">
    <property type="entry name" value="AMP-bd_C_sf"/>
</dbReference>
<sequence length="524" mass="58620">MKKFVVHELLRHTLVNRPDSEIVSGQVRLTYEKMYERTLRLADRLGRMGIGRGTVVGVMDVNSHRYLELHYALSMLGAVIHTLNFRLSGEDLAYTIRHAEDEWLFVWDGFAEAAKPLRRLVPNWVWLSEDAEGPEPGTPAYEGLVEEGRAKEPESADDVDETAPYSLFYTTGTTGRPKGLLYRHRDILWASLQMAHHLALHRTGASVRSDDVFMPLIPFFHIHGWGTTMFVPYLGAKLVLPGRSGPREQLELIRREGVTWSNMVPTQLQMLLGELGEGETLSLKVLTGGSPLPTGLARRARDRGVSYSLIYGGSDQLGASIAVVPEGMDPASPEADQILATRMRALPMVEIEVRDKGGNPVPRDGQTIGEVWVRSPWLPSGYHKDPERSKETYVDGWFRSGDLAVRHPDGTLYVVDREKDAVKSGGEWIPCGVLESVLSEHPKVEAAAVVAKPDERWGERPLAAVKVREPVEKEELTRYLEERVKEGRIAKFWVPDDFVFVQDFPVTSAGKVHKVALREKLGLA</sequence>
<dbReference type="PROSITE" id="PS00455">
    <property type="entry name" value="AMP_BINDING"/>
    <property type="match status" value="1"/>
</dbReference>
<protein>
    <submittedName>
        <fullName evidence="7">Acyl-CoA synthetase (AMP-forming)/AMP-acid ligase II</fullName>
    </submittedName>
</protein>
<dbReference type="GO" id="GO:0006631">
    <property type="term" value="P:fatty acid metabolic process"/>
    <property type="evidence" value="ECO:0007669"/>
    <property type="project" value="UniProtKB-KW"/>
</dbReference>
<dbReference type="InterPro" id="IPR042099">
    <property type="entry name" value="ANL_N_sf"/>
</dbReference>
<name>A0A1I2R0P8_9BACL</name>
<proteinExistence type="inferred from homology"/>
<dbReference type="Pfam" id="PF13193">
    <property type="entry name" value="AMP-binding_C"/>
    <property type="match status" value="1"/>
</dbReference>
<dbReference type="AlphaFoldDB" id="A0A1I2R0P8"/>
<evidence type="ECO:0000259" key="6">
    <source>
        <dbReference type="Pfam" id="PF13193"/>
    </source>
</evidence>
<dbReference type="InterPro" id="IPR000873">
    <property type="entry name" value="AMP-dep_synth/lig_dom"/>
</dbReference>
<keyword evidence="2 7" id="KW-0436">Ligase</keyword>
<keyword evidence="3" id="KW-0276">Fatty acid metabolism</keyword>
<dbReference type="PANTHER" id="PTHR43859">
    <property type="entry name" value="ACYL-ACTIVATING ENZYME"/>
    <property type="match status" value="1"/>
</dbReference>
<dbReference type="Gene3D" id="3.40.50.12780">
    <property type="entry name" value="N-terminal domain of ligase-like"/>
    <property type="match status" value="1"/>
</dbReference>
<evidence type="ECO:0000256" key="3">
    <source>
        <dbReference type="ARBA" id="ARBA00022832"/>
    </source>
</evidence>
<evidence type="ECO:0000259" key="5">
    <source>
        <dbReference type="Pfam" id="PF00501"/>
    </source>
</evidence>
<dbReference type="InterPro" id="IPR020845">
    <property type="entry name" value="AMP-binding_CS"/>
</dbReference>
<reference evidence="7 8" key="1">
    <citation type="submission" date="2016-10" db="EMBL/GenBank/DDBJ databases">
        <authorList>
            <person name="de Groot N.N."/>
        </authorList>
    </citation>
    <scope>NUCLEOTIDE SEQUENCE [LARGE SCALE GENOMIC DNA]</scope>
    <source>
        <strain evidence="7 8">DSM 44945</strain>
    </source>
</reference>
<dbReference type="GO" id="GO:0016874">
    <property type="term" value="F:ligase activity"/>
    <property type="evidence" value="ECO:0007669"/>
    <property type="project" value="UniProtKB-KW"/>
</dbReference>
<dbReference type="PANTHER" id="PTHR43859:SF4">
    <property type="entry name" value="BUTANOATE--COA LIGASE AAE1-RELATED"/>
    <property type="match status" value="1"/>
</dbReference>